<dbReference type="SUPFAM" id="SSF53850">
    <property type="entry name" value="Periplasmic binding protein-like II"/>
    <property type="match status" value="1"/>
</dbReference>
<dbReference type="GO" id="GO:0005829">
    <property type="term" value="C:cytosol"/>
    <property type="evidence" value="ECO:0007669"/>
    <property type="project" value="TreeGrafter"/>
</dbReference>
<dbReference type="Pfam" id="PF00126">
    <property type="entry name" value="HTH_1"/>
    <property type="match status" value="1"/>
</dbReference>
<dbReference type="CDD" id="cd05466">
    <property type="entry name" value="PBP2_LTTR_substrate"/>
    <property type="match status" value="1"/>
</dbReference>
<name>A0A6N8CQF1_9BACI</name>
<dbReference type="RefSeq" id="WP_155217473.1">
    <property type="nucleotide sequence ID" value="NZ_WNHB01000006.1"/>
</dbReference>
<sequence length="300" mass="34132">MDIRQLRYFLAIAKEGQITRAAKKLNIEQPPLSRQLKMIEEELGVTLFDRSGRQMKLTEAGTILQAKAESIIQQLNETVTEIQEIDQGIQGMLSIGSVFSCVSLLPEKIALFREHYPRVTFKILEGDHTVLGEYLESRNIELVLTRLPFESNYDPIRYSTLSLPSDPFVFVVPKKRNWRPSQSSFLLKDLENIPLIALKSDRTIQLNEKIVNECRRLGFEPNIICECSSVSITIALVIAGIGVTILPKSVLSSFSISDIELFDLPDITVQSEVGIVWLKNRYLSKSARRFIELFELDNEE</sequence>
<dbReference type="Proteomes" id="UP000440978">
    <property type="component" value="Unassembled WGS sequence"/>
</dbReference>
<comment type="caution">
    <text evidence="6">The sequence shown here is derived from an EMBL/GenBank/DDBJ whole genome shotgun (WGS) entry which is preliminary data.</text>
</comment>
<dbReference type="InterPro" id="IPR000847">
    <property type="entry name" value="LysR_HTH_N"/>
</dbReference>
<dbReference type="Gene3D" id="3.40.190.290">
    <property type="match status" value="1"/>
</dbReference>
<dbReference type="GO" id="GO:0003677">
    <property type="term" value="F:DNA binding"/>
    <property type="evidence" value="ECO:0007669"/>
    <property type="project" value="UniProtKB-KW"/>
</dbReference>
<comment type="similarity">
    <text evidence="1">Belongs to the LysR transcriptional regulatory family.</text>
</comment>
<dbReference type="InterPro" id="IPR050950">
    <property type="entry name" value="HTH-type_LysR_regulators"/>
</dbReference>
<dbReference type="Pfam" id="PF03466">
    <property type="entry name" value="LysR_substrate"/>
    <property type="match status" value="1"/>
</dbReference>
<feature type="domain" description="HTH lysR-type" evidence="5">
    <location>
        <begin position="1"/>
        <end position="58"/>
    </location>
</feature>
<accession>A0A6N8CQF1</accession>
<dbReference type="PANTHER" id="PTHR30419">
    <property type="entry name" value="HTH-TYPE TRANSCRIPTIONAL REGULATOR YBHD"/>
    <property type="match status" value="1"/>
</dbReference>
<keyword evidence="4" id="KW-0804">Transcription</keyword>
<protein>
    <submittedName>
        <fullName evidence="6">LysR family transcriptional regulator</fullName>
    </submittedName>
</protein>
<dbReference type="PRINTS" id="PR00039">
    <property type="entry name" value="HTHLYSR"/>
</dbReference>
<dbReference type="FunFam" id="1.10.10.10:FF:000001">
    <property type="entry name" value="LysR family transcriptional regulator"/>
    <property type="match status" value="1"/>
</dbReference>
<dbReference type="InterPro" id="IPR036388">
    <property type="entry name" value="WH-like_DNA-bd_sf"/>
</dbReference>
<keyword evidence="2" id="KW-0805">Transcription regulation</keyword>
<organism evidence="6 7">
    <name type="scientific">Terrilactibacillus tamarindi</name>
    <dbReference type="NCBI Taxonomy" id="2599694"/>
    <lineage>
        <taxon>Bacteria</taxon>
        <taxon>Bacillati</taxon>
        <taxon>Bacillota</taxon>
        <taxon>Bacilli</taxon>
        <taxon>Bacillales</taxon>
        <taxon>Bacillaceae</taxon>
        <taxon>Terrilactibacillus</taxon>
    </lineage>
</organism>
<dbReference type="PROSITE" id="PS50931">
    <property type="entry name" value="HTH_LYSR"/>
    <property type="match status" value="1"/>
</dbReference>
<dbReference type="EMBL" id="WNHB01000006">
    <property type="protein sequence ID" value="MTT31397.1"/>
    <property type="molecule type" value="Genomic_DNA"/>
</dbReference>
<dbReference type="GO" id="GO:0003700">
    <property type="term" value="F:DNA-binding transcription factor activity"/>
    <property type="evidence" value="ECO:0007669"/>
    <property type="project" value="InterPro"/>
</dbReference>
<evidence type="ECO:0000259" key="5">
    <source>
        <dbReference type="PROSITE" id="PS50931"/>
    </source>
</evidence>
<keyword evidence="7" id="KW-1185">Reference proteome</keyword>
<evidence type="ECO:0000256" key="1">
    <source>
        <dbReference type="ARBA" id="ARBA00009437"/>
    </source>
</evidence>
<evidence type="ECO:0000256" key="4">
    <source>
        <dbReference type="ARBA" id="ARBA00023163"/>
    </source>
</evidence>
<dbReference type="Gene3D" id="1.10.10.10">
    <property type="entry name" value="Winged helix-like DNA-binding domain superfamily/Winged helix DNA-binding domain"/>
    <property type="match status" value="1"/>
</dbReference>
<evidence type="ECO:0000256" key="3">
    <source>
        <dbReference type="ARBA" id="ARBA00023125"/>
    </source>
</evidence>
<dbReference type="SUPFAM" id="SSF46785">
    <property type="entry name" value="Winged helix' DNA-binding domain"/>
    <property type="match status" value="1"/>
</dbReference>
<dbReference type="AlphaFoldDB" id="A0A6N8CQF1"/>
<dbReference type="OrthoDB" id="9803735at2"/>
<keyword evidence="3" id="KW-0238">DNA-binding</keyword>
<evidence type="ECO:0000313" key="6">
    <source>
        <dbReference type="EMBL" id="MTT31397.1"/>
    </source>
</evidence>
<reference evidence="6 7" key="1">
    <citation type="submission" date="2019-11" db="EMBL/GenBank/DDBJ databases">
        <title>Terrilactibacillus tamarindus sp. nov. BCM23-1 isolated from bark of Tamarindus indica.</title>
        <authorList>
            <person name="Kingkaew E."/>
            <person name="Tanasupawat S."/>
        </authorList>
    </citation>
    <scope>NUCLEOTIDE SEQUENCE [LARGE SCALE GENOMIC DNA]</scope>
    <source>
        <strain evidence="6 7">BCM23-1</strain>
    </source>
</reference>
<dbReference type="InterPro" id="IPR036390">
    <property type="entry name" value="WH_DNA-bd_sf"/>
</dbReference>
<dbReference type="PANTHER" id="PTHR30419:SF28">
    <property type="entry name" value="HTH-TYPE TRANSCRIPTIONAL REGULATOR BSDA"/>
    <property type="match status" value="1"/>
</dbReference>
<evidence type="ECO:0000313" key="7">
    <source>
        <dbReference type="Proteomes" id="UP000440978"/>
    </source>
</evidence>
<proteinExistence type="inferred from homology"/>
<dbReference type="InterPro" id="IPR005119">
    <property type="entry name" value="LysR_subst-bd"/>
</dbReference>
<gene>
    <name evidence="6" type="ORF">GMB86_05105</name>
</gene>
<evidence type="ECO:0000256" key="2">
    <source>
        <dbReference type="ARBA" id="ARBA00023015"/>
    </source>
</evidence>